<dbReference type="Proteomes" id="UP000664632">
    <property type="component" value="Unassembled WGS sequence"/>
</dbReference>
<dbReference type="EMBL" id="JAFLWD010000009">
    <property type="protein sequence ID" value="MBO0439718.1"/>
    <property type="molecule type" value="Genomic_DNA"/>
</dbReference>
<feature type="domain" description="DUF5067" evidence="3">
    <location>
        <begin position="34"/>
        <end position="162"/>
    </location>
</feature>
<evidence type="ECO:0000313" key="5">
    <source>
        <dbReference type="Proteomes" id="UP000664632"/>
    </source>
</evidence>
<comment type="caution">
    <text evidence="4">The sequence shown here is derived from an EMBL/GenBank/DDBJ whole genome shotgun (WGS) entry which is preliminary data.</text>
</comment>
<organism evidence="4 5">
    <name type="scientific">Candidatus Enterococcus ikei</name>
    <dbReference type="NCBI Taxonomy" id="2815326"/>
    <lineage>
        <taxon>Bacteria</taxon>
        <taxon>Bacillati</taxon>
        <taxon>Bacillota</taxon>
        <taxon>Bacilli</taxon>
        <taxon>Lactobacillales</taxon>
        <taxon>Enterococcaceae</taxon>
        <taxon>Enterococcus</taxon>
    </lineage>
</organism>
<dbReference type="RefSeq" id="WP_207111799.1">
    <property type="nucleotide sequence ID" value="NZ_JAFLWD010000009.1"/>
</dbReference>
<accession>A0ABS3GXU0</accession>
<dbReference type="PROSITE" id="PS51257">
    <property type="entry name" value="PROKAR_LIPOPROTEIN"/>
    <property type="match status" value="1"/>
</dbReference>
<name>A0ABS3GXU0_9ENTE</name>
<dbReference type="Pfam" id="PF16729">
    <property type="entry name" value="DUF5067"/>
    <property type="match status" value="1"/>
</dbReference>
<feature type="chain" id="PRO_5045599074" evidence="2">
    <location>
        <begin position="22"/>
        <end position="178"/>
    </location>
</feature>
<evidence type="ECO:0000259" key="3">
    <source>
        <dbReference type="Pfam" id="PF16729"/>
    </source>
</evidence>
<keyword evidence="5" id="KW-1185">Reference proteome</keyword>
<reference evidence="4 5" key="1">
    <citation type="submission" date="2021-03" db="EMBL/GenBank/DDBJ databases">
        <title>Enterococcal diversity collection.</title>
        <authorList>
            <person name="Gilmore M.S."/>
            <person name="Schwartzman J."/>
            <person name="Van Tyne D."/>
            <person name="Martin M."/>
            <person name="Earl A.M."/>
            <person name="Manson A.L."/>
            <person name="Straub T."/>
            <person name="Salamzade R."/>
            <person name="Saavedra J."/>
            <person name="Lebreton F."/>
            <person name="Prichula J."/>
            <person name="Schaufler K."/>
            <person name="Gaca A."/>
            <person name="Sgardioli B."/>
            <person name="Wagenaar J."/>
            <person name="Strong T."/>
        </authorList>
    </citation>
    <scope>NUCLEOTIDE SEQUENCE [LARGE SCALE GENOMIC DNA]</scope>
    <source>
        <strain evidence="4 5">DIV0869a</strain>
    </source>
</reference>
<dbReference type="InterPro" id="IPR031989">
    <property type="entry name" value="DUF5067"/>
</dbReference>
<feature type="signal peptide" evidence="2">
    <location>
        <begin position="1"/>
        <end position="21"/>
    </location>
</feature>
<evidence type="ECO:0000256" key="1">
    <source>
        <dbReference type="ARBA" id="ARBA00022729"/>
    </source>
</evidence>
<evidence type="ECO:0000256" key="2">
    <source>
        <dbReference type="SAM" id="SignalP"/>
    </source>
</evidence>
<proteinExistence type="predicted"/>
<sequence>MKKILCLGVATLCSLTLVACAGNNGSKKSENISDSKKIQDSTYFKKDTLKINMATLKILSTEVLPADENLFRKKPQLAITYEVTNNSDEPISASTIWIACMGLTQDTENTTNKLTIGMTPQDEKFIPYTEHELDDINPKGIAKAIISYDLDDTETPVLLKATQGIAGKKLGEKTINLK</sequence>
<dbReference type="InterPro" id="IPR029050">
    <property type="entry name" value="Immunoprotect_excell_Ig-like"/>
</dbReference>
<gene>
    <name evidence="4" type="ORF">JZO69_05070</name>
</gene>
<protein>
    <submittedName>
        <fullName evidence="4">DUF5067 domain-containing protein</fullName>
    </submittedName>
</protein>
<evidence type="ECO:0000313" key="4">
    <source>
        <dbReference type="EMBL" id="MBO0439718.1"/>
    </source>
</evidence>
<dbReference type="Gene3D" id="2.60.40.1240">
    <property type="match status" value="1"/>
</dbReference>
<keyword evidence="1 2" id="KW-0732">Signal</keyword>